<keyword evidence="2" id="KW-0001">2Fe-2S</keyword>
<evidence type="ECO:0000256" key="5">
    <source>
        <dbReference type="ARBA" id="ARBA00023014"/>
    </source>
</evidence>
<protein>
    <submittedName>
        <fullName evidence="8">2Fe-2S iron-sulfur cluster binding domain-containing protein</fullName>
    </submittedName>
</protein>
<dbReference type="PANTHER" id="PTHR23426">
    <property type="entry name" value="FERREDOXIN/ADRENODOXIN"/>
    <property type="match status" value="1"/>
</dbReference>
<dbReference type="PROSITE" id="PS00814">
    <property type="entry name" value="ADX"/>
    <property type="match status" value="1"/>
</dbReference>
<keyword evidence="4" id="KW-0408">Iron</keyword>
<name>A0A7T4QYW0_9GAMM</name>
<gene>
    <name evidence="8" type="ORF">I6N98_12765</name>
</gene>
<dbReference type="Pfam" id="PF00111">
    <property type="entry name" value="Fer2"/>
    <property type="match status" value="1"/>
</dbReference>
<dbReference type="InterPro" id="IPR018298">
    <property type="entry name" value="Adrenodoxin_Fe-S_BS"/>
</dbReference>
<dbReference type="RefSeq" id="WP_198568734.1">
    <property type="nucleotide sequence ID" value="NZ_CP066167.1"/>
</dbReference>
<dbReference type="GO" id="GO:0051537">
    <property type="term" value="F:2 iron, 2 sulfur cluster binding"/>
    <property type="evidence" value="ECO:0007669"/>
    <property type="project" value="UniProtKB-KW"/>
</dbReference>
<keyword evidence="3" id="KW-0479">Metal-binding</keyword>
<accession>A0A7T4QYW0</accession>
<dbReference type="PRINTS" id="PR00355">
    <property type="entry name" value="ADRENODOXIN"/>
</dbReference>
<evidence type="ECO:0000313" key="9">
    <source>
        <dbReference type="Proteomes" id="UP000596063"/>
    </source>
</evidence>
<evidence type="ECO:0000256" key="2">
    <source>
        <dbReference type="ARBA" id="ARBA00022714"/>
    </source>
</evidence>
<evidence type="ECO:0000256" key="1">
    <source>
        <dbReference type="ARBA" id="ARBA00010914"/>
    </source>
</evidence>
<comment type="similarity">
    <text evidence="1">Belongs to the adrenodoxin/putidaredoxin family.</text>
</comment>
<sequence length="106" mass="11824">MATIKYIEHNGEEHDVEVASGTTVMQAAMDNNIRGIVADCGGSCSCATCHVYVDESWLGKLEEQNDMEEVLLEEVFDPQDNSRLSCQIIVTDDLDGMVIRIPERQF</sequence>
<dbReference type="InterPro" id="IPR036010">
    <property type="entry name" value="2Fe-2S_ferredoxin-like_sf"/>
</dbReference>
<dbReference type="GO" id="GO:0009055">
    <property type="term" value="F:electron transfer activity"/>
    <property type="evidence" value="ECO:0007669"/>
    <property type="project" value="TreeGrafter"/>
</dbReference>
<dbReference type="EMBL" id="CP066167">
    <property type="protein sequence ID" value="QQD17232.1"/>
    <property type="molecule type" value="Genomic_DNA"/>
</dbReference>
<dbReference type="Gene3D" id="3.10.20.30">
    <property type="match status" value="1"/>
</dbReference>
<dbReference type="Proteomes" id="UP000596063">
    <property type="component" value="Chromosome"/>
</dbReference>
<dbReference type="GO" id="GO:0005829">
    <property type="term" value="C:cytosol"/>
    <property type="evidence" value="ECO:0007669"/>
    <property type="project" value="TreeGrafter"/>
</dbReference>
<feature type="domain" description="2Fe-2S ferredoxin-type" evidence="7">
    <location>
        <begin position="2"/>
        <end position="105"/>
    </location>
</feature>
<evidence type="ECO:0000313" key="8">
    <source>
        <dbReference type="EMBL" id="QQD17232.1"/>
    </source>
</evidence>
<dbReference type="SUPFAM" id="SSF54292">
    <property type="entry name" value="2Fe-2S ferredoxin-like"/>
    <property type="match status" value="1"/>
</dbReference>
<keyword evidence="9" id="KW-1185">Reference proteome</keyword>
<reference evidence="8 9" key="1">
    <citation type="submission" date="2020-12" db="EMBL/GenBank/DDBJ databases">
        <authorList>
            <person name="Shan Y."/>
        </authorList>
    </citation>
    <scope>NUCLEOTIDE SEQUENCE [LARGE SCALE GENOMIC DNA]</scope>
    <source>
        <strain evidence="9">csc3.9</strain>
    </source>
</reference>
<dbReference type="PROSITE" id="PS51085">
    <property type="entry name" value="2FE2S_FER_2"/>
    <property type="match status" value="1"/>
</dbReference>
<comment type="cofactor">
    <cofactor evidence="6">
        <name>[2Fe-2S] cluster</name>
        <dbReference type="ChEBI" id="CHEBI:190135"/>
    </cofactor>
</comment>
<dbReference type="InterPro" id="IPR001055">
    <property type="entry name" value="Adrenodoxin-like"/>
</dbReference>
<evidence type="ECO:0000259" key="7">
    <source>
        <dbReference type="PROSITE" id="PS51085"/>
    </source>
</evidence>
<dbReference type="KEGG" id="snan:I6N98_12765"/>
<dbReference type="GO" id="GO:0140647">
    <property type="term" value="P:P450-containing electron transport chain"/>
    <property type="evidence" value="ECO:0007669"/>
    <property type="project" value="InterPro"/>
</dbReference>
<dbReference type="InterPro" id="IPR001041">
    <property type="entry name" value="2Fe-2S_ferredoxin-type"/>
</dbReference>
<dbReference type="CDD" id="cd00207">
    <property type="entry name" value="fer2"/>
    <property type="match status" value="1"/>
</dbReference>
<evidence type="ECO:0000256" key="6">
    <source>
        <dbReference type="ARBA" id="ARBA00034078"/>
    </source>
</evidence>
<dbReference type="GO" id="GO:0046872">
    <property type="term" value="F:metal ion binding"/>
    <property type="evidence" value="ECO:0007669"/>
    <property type="project" value="UniProtKB-KW"/>
</dbReference>
<proteinExistence type="inferred from homology"/>
<organism evidence="8 9">
    <name type="scientific">Spongiibacter nanhainus</name>
    <dbReference type="NCBI Taxonomy" id="2794344"/>
    <lineage>
        <taxon>Bacteria</taxon>
        <taxon>Pseudomonadati</taxon>
        <taxon>Pseudomonadota</taxon>
        <taxon>Gammaproteobacteria</taxon>
        <taxon>Cellvibrionales</taxon>
        <taxon>Spongiibacteraceae</taxon>
        <taxon>Spongiibacter</taxon>
    </lineage>
</organism>
<dbReference type="PANTHER" id="PTHR23426:SF65">
    <property type="entry name" value="FERREDOXIN-2, MITOCHONDRIAL"/>
    <property type="match status" value="1"/>
</dbReference>
<evidence type="ECO:0000256" key="3">
    <source>
        <dbReference type="ARBA" id="ARBA00022723"/>
    </source>
</evidence>
<keyword evidence="5" id="KW-0411">Iron-sulfur</keyword>
<dbReference type="InterPro" id="IPR012675">
    <property type="entry name" value="Beta-grasp_dom_sf"/>
</dbReference>
<dbReference type="AlphaFoldDB" id="A0A7T4QYW0"/>
<evidence type="ECO:0000256" key="4">
    <source>
        <dbReference type="ARBA" id="ARBA00023004"/>
    </source>
</evidence>